<sequence length="89" mass="9971">FLHLSGSSTMRGAVLVLLMISGIRTHGSDDAEVRDEIANNPHWSKEYIETCSGDKIGVPGLECHIYRIYLYTVKVEVRSLDPLLIVLKE</sequence>
<protein>
    <submittedName>
        <fullName evidence="2">Uncharacterized protein</fullName>
    </submittedName>
</protein>
<keyword evidence="3" id="KW-1185">Reference proteome</keyword>
<gene>
    <name evidence="2" type="ORF">PFISCL1PPCAC_6422</name>
</gene>
<keyword evidence="1" id="KW-0732">Signal</keyword>
<feature type="chain" id="PRO_5043327498" evidence="1">
    <location>
        <begin position="26"/>
        <end position="89"/>
    </location>
</feature>
<dbReference type="AlphaFoldDB" id="A0AAV5V692"/>
<organism evidence="2 3">
    <name type="scientific">Pristionchus fissidentatus</name>
    <dbReference type="NCBI Taxonomy" id="1538716"/>
    <lineage>
        <taxon>Eukaryota</taxon>
        <taxon>Metazoa</taxon>
        <taxon>Ecdysozoa</taxon>
        <taxon>Nematoda</taxon>
        <taxon>Chromadorea</taxon>
        <taxon>Rhabditida</taxon>
        <taxon>Rhabditina</taxon>
        <taxon>Diplogasteromorpha</taxon>
        <taxon>Diplogasteroidea</taxon>
        <taxon>Neodiplogasteridae</taxon>
        <taxon>Pristionchus</taxon>
    </lineage>
</organism>
<accession>A0AAV5V692</accession>
<comment type="caution">
    <text evidence="2">The sequence shown here is derived from an EMBL/GenBank/DDBJ whole genome shotgun (WGS) entry which is preliminary data.</text>
</comment>
<evidence type="ECO:0000313" key="2">
    <source>
        <dbReference type="EMBL" id="GMT15125.1"/>
    </source>
</evidence>
<feature type="signal peptide" evidence="1">
    <location>
        <begin position="1"/>
        <end position="25"/>
    </location>
</feature>
<feature type="non-terminal residue" evidence="2">
    <location>
        <position position="1"/>
    </location>
</feature>
<dbReference type="EMBL" id="BTSY01000002">
    <property type="protein sequence ID" value="GMT15125.1"/>
    <property type="molecule type" value="Genomic_DNA"/>
</dbReference>
<proteinExistence type="predicted"/>
<dbReference type="Proteomes" id="UP001432322">
    <property type="component" value="Unassembled WGS sequence"/>
</dbReference>
<evidence type="ECO:0000256" key="1">
    <source>
        <dbReference type="SAM" id="SignalP"/>
    </source>
</evidence>
<evidence type="ECO:0000313" key="3">
    <source>
        <dbReference type="Proteomes" id="UP001432322"/>
    </source>
</evidence>
<reference evidence="2" key="1">
    <citation type="submission" date="2023-10" db="EMBL/GenBank/DDBJ databases">
        <title>Genome assembly of Pristionchus species.</title>
        <authorList>
            <person name="Yoshida K."/>
            <person name="Sommer R.J."/>
        </authorList>
    </citation>
    <scope>NUCLEOTIDE SEQUENCE</scope>
    <source>
        <strain evidence="2">RS5133</strain>
    </source>
</reference>
<feature type="non-terminal residue" evidence="2">
    <location>
        <position position="89"/>
    </location>
</feature>
<name>A0AAV5V692_9BILA</name>